<proteinExistence type="predicted"/>
<comment type="caution">
    <text evidence="1">The sequence shown here is derived from an EMBL/GenBank/DDBJ whole genome shotgun (WGS) entry which is preliminary data.</text>
</comment>
<organism evidence="1 2">
    <name type="scientific">Streptomyces hyderabadensis</name>
    <dbReference type="NCBI Taxonomy" id="598549"/>
    <lineage>
        <taxon>Bacteria</taxon>
        <taxon>Bacillati</taxon>
        <taxon>Actinomycetota</taxon>
        <taxon>Actinomycetes</taxon>
        <taxon>Kitasatosporales</taxon>
        <taxon>Streptomycetaceae</taxon>
        <taxon>Streptomyces</taxon>
    </lineage>
</organism>
<sequence>MPEVGIGDGTMRMLCLIELHRPEVDDGIRTRNRPIKGSIRCLRTGHPTLCCASRDQVGGGSGFFLQKK</sequence>
<reference evidence="2" key="1">
    <citation type="journal article" date="2019" name="Int. J. Syst. Evol. Microbiol.">
        <title>The Global Catalogue of Microorganisms (GCM) 10K type strain sequencing project: providing services to taxonomists for standard genome sequencing and annotation.</title>
        <authorList>
            <consortium name="The Broad Institute Genomics Platform"/>
            <consortium name="The Broad Institute Genome Sequencing Center for Infectious Disease"/>
            <person name="Wu L."/>
            <person name="Ma J."/>
        </authorList>
    </citation>
    <scope>NUCLEOTIDE SEQUENCE [LARGE SCALE GENOMIC DNA]</scope>
    <source>
        <strain evidence="2">JCM 17657</strain>
    </source>
</reference>
<dbReference type="Proteomes" id="UP001500610">
    <property type="component" value="Unassembled WGS sequence"/>
</dbReference>
<gene>
    <name evidence="1" type="ORF">GCM10023257_52080</name>
</gene>
<name>A0ABP9IKW5_9ACTN</name>
<evidence type="ECO:0000313" key="1">
    <source>
        <dbReference type="EMBL" id="GAA5001336.1"/>
    </source>
</evidence>
<evidence type="ECO:0000313" key="2">
    <source>
        <dbReference type="Proteomes" id="UP001500610"/>
    </source>
</evidence>
<accession>A0ABP9IKW5</accession>
<protein>
    <submittedName>
        <fullName evidence="1">Uncharacterized protein</fullName>
    </submittedName>
</protein>
<keyword evidence="2" id="KW-1185">Reference proteome</keyword>
<dbReference type="EMBL" id="BAABIV010000025">
    <property type="protein sequence ID" value="GAA5001336.1"/>
    <property type="molecule type" value="Genomic_DNA"/>
</dbReference>